<evidence type="ECO:0000313" key="2">
    <source>
        <dbReference type="Proteomes" id="UP000679307"/>
    </source>
</evidence>
<dbReference type="InterPro" id="IPR027417">
    <property type="entry name" value="P-loop_NTPase"/>
</dbReference>
<evidence type="ECO:0008006" key="3">
    <source>
        <dbReference type="Google" id="ProtNLM"/>
    </source>
</evidence>
<dbReference type="RefSeq" id="WP_214056207.1">
    <property type="nucleotide sequence ID" value="NZ_BAAAHS010000007.1"/>
</dbReference>
<proteinExistence type="predicted"/>
<protein>
    <recommendedName>
        <fullName evidence="3">Sulfotransferase family protein</fullName>
    </recommendedName>
</protein>
<name>A0ABX8ENL3_9ACTN</name>
<dbReference type="Proteomes" id="UP000679307">
    <property type="component" value="Chromosome"/>
</dbReference>
<gene>
    <name evidence="1" type="ORF">ENKNEFLB_03102</name>
</gene>
<evidence type="ECO:0000313" key="1">
    <source>
        <dbReference type="EMBL" id="QVT80702.1"/>
    </source>
</evidence>
<reference evidence="1 2" key="1">
    <citation type="submission" date="2021-05" db="EMBL/GenBank/DDBJ databases">
        <title>Complete genome of Nocardioides aquaticus KCTC 9944T isolated from meromictic and hypersaline Ekho Lake, Antarctica.</title>
        <authorList>
            <person name="Hwang K."/>
            <person name="Kim K.M."/>
            <person name="Choe H."/>
        </authorList>
    </citation>
    <scope>NUCLEOTIDE SEQUENCE [LARGE SCALE GENOMIC DNA]</scope>
    <source>
        <strain evidence="1 2">KCTC 9944</strain>
    </source>
</reference>
<keyword evidence="2" id="KW-1185">Reference proteome</keyword>
<sequence length="208" mass="23656">MIVSDTTGLLFVHVQKTGGTTVQRWLEEVTPDARPVPGCHRHAGLTTILQAEPGLGDHLVVGFVRNPWSRMHSWHRMVRRWVAQVPDGEPLASLSHFRGNAFARRVARELPDFEDFVLRGTREVPRLRRPQVAYLRAPGRRADLVGRQETLETDLRVLAERCGLPPHAGGRWNADDEPVDYRDAYTPAMRDRVAEVFARDVEAFGYEF</sequence>
<dbReference type="EMBL" id="CP075371">
    <property type="protein sequence ID" value="QVT80702.1"/>
    <property type="molecule type" value="Genomic_DNA"/>
</dbReference>
<dbReference type="Gene3D" id="3.40.50.300">
    <property type="entry name" value="P-loop containing nucleotide triphosphate hydrolases"/>
    <property type="match status" value="1"/>
</dbReference>
<accession>A0ABX8ENL3</accession>
<organism evidence="1 2">
    <name type="scientific">Nocardioides aquaticus</name>
    <dbReference type="NCBI Taxonomy" id="160826"/>
    <lineage>
        <taxon>Bacteria</taxon>
        <taxon>Bacillati</taxon>
        <taxon>Actinomycetota</taxon>
        <taxon>Actinomycetes</taxon>
        <taxon>Propionibacteriales</taxon>
        <taxon>Nocardioidaceae</taxon>
        <taxon>Nocardioides</taxon>
    </lineage>
</organism>
<dbReference type="SUPFAM" id="SSF52540">
    <property type="entry name" value="P-loop containing nucleoside triphosphate hydrolases"/>
    <property type="match status" value="1"/>
</dbReference>